<dbReference type="Proteomes" id="UP001628156">
    <property type="component" value="Unassembled WGS sequence"/>
</dbReference>
<evidence type="ECO:0000313" key="2">
    <source>
        <dbReference type="EMBL" id="GAB1225814.1"/>
    </source>
</evidence>
<comment type="caution">
    <text evidence="2">The sequence shown here is derived from an EMBL/GenBank/DDBJ whole genome shotgun (WGS) entry which is preliminary data.</text>
</comment>
<keyword evidence="1" id="KW-0175">Coiled coil</keyword>
<keyword evidence="3" id="KW-1185">Reference proteome</keyword>
<feature type="coiled-coil region" evidence="1">
    <location>
        <begin position="29"/>
        <end position="74"/>
    </location>
</feature>
<sequence>MSLKPITPLQYQDEVFAFVQKLEDKIVEIESTINVVSQYEQKLNTENEELQKRIKSQEEKIHQKDKEIQELEHQLEMLTQ</sequence>
<evidence type="ECO:0000256" key="1">
    <source>
        <dbReference type="SAM" id="Coils"/>
    </source>
</evidence>
<reference evidence="2 3" key="1">
    <citation type="journal article" date="2019" name="PLoS Negl. Trop. Dis.">
        <title>Whole genome sequencing of Entamoeba nuttalli reveals mammalian host-related molecular signatures and a novel octapeptide-repeat surface protein.</title>
        <authorList>
            <person name="Tanaka M."/>
            <person name="Makiuchi T."/>
            <person name="Komiyama T."/>
            <person name="Shiina T."/>
            <person name="Osaki K."/>
            <person name="Tachibana H."/>
        </authorList>
    </citation>
    <scope>NUCLEOTIDE SEQUENCE [LARGE SCALE GENOMIC DNA]</scope>
    <source>
        <strain evidence="2 3">P19-061405</strain>
    </source>
</reference>
<organism evidence="2 3">
    <name type="scientific">Entamoeba nuttalli</name>
    <dbReference type="NCBI Taxonomy" id="412467"/>
    <lineage>
        <taxon>Eukaryota</taxon>
        <taxon>Amoebozoa</taxon>
        <taxon>Evosea</taxon>
        <taxon>Archamoebae</taxon>
        <taxon>Mastigamoebida</taxon>
        <taxon>Entamoebidae</taxon>
        <taxon>Entamoeba</taxon>
    </lineage>
</organism>
<accession>A0ABQ0DSJ7</accession>
<dbReference type="EMBL" id="BAAFRS010000263">
    <property type="protein sequence ID" value="GAB1225814.1"/>
    <property type="molecule type" value="Genomic_DNA"/>
</dbReference>
<proteinExistence type="predicted"/>
<evidence type="ECO:0000313" key="3">
    <source>
        <dbReference type="Proteomes" id="UP001628156"/>
    </source>
</evidence>
<protein>
    <submittedName>
        <fullName evidence="2">Uncharacterized protein</fullName>
    </submittedName>
</protein>
<gene>
    <name evidence="2" type="ORF">ENUP19_0263G0034</name>
</gene>
<name>A0ABQ0DSJ7_9EUKA</name>